<organism evidence="9 10">
    <name type="scientific">Pichia membranifaciens NRRL Y-2026</name>
    <dbReference type="NCBI Taxonomy" id="763406"/>
    <lineage>
        <taxon>Eukaryota</taxon>
        <taxon>Fungi</taxon>
        <taxon>Dikarya</taxon>
        <taxon>Ascomycota</taxon>
        <taxon>Saccharomycotina</taxon>
        <taxon>Pichiomycetes</taxon>
        <taxon>Pichiales</taxon>
        <taxon>Pichiaceae</taxon>
        <taxon>Pichia</taxon>
    </lineage>
</organism>
<protein>
    <recommendedName>
        <fullName evidence="8">Peptidase S54 rhomboid domain-containing protein</fullName>
    </recommendedName>
</protein>
<keyword evidence="5 7" id="KW-1133">Transmembrane helix</keyword>
<evidence type="ECO:0000256" key="5">
    <source>
        <dbReference type="ARBA" id="ARBA00022989"/>
    </source>
</evidence>
<feature type="transmembrane region" description="Helical" evidence="7">
    <location>
        <begin position="322"/>
        <end position="340"/>
    </location>
</feature>
<keyword evidence="4" id="KW-0378">Hydrolase</keyword>
<feature type="transmembrane region" description="Helical" evidence="7">
    <location>
        <begin position="210"/>
        <end position="231"/>
    </location>
</feature>
<gene>
    <name evidence="9" type="ORF">PICMEDRAFT_17443</name>
</gene>
<sequence>MFRIGLLPVRAATPVRSVRSFLGGVSVSSRLNAVTCANLAIKGQKYSPTTTRLFHSWRKVVRPSPAKFCLNDVHAKSRFKQIQPIIQQRFATFNQLGRNGYSRSEPNYNNVQNNIVKPFIFVTIFTVVSYFAMPYLFDYTPLAAFKRNPQLLIWTIIGLNAVVFGLWQIRYSNAFLYKTLENYFIMDRSALTRHSNWSLILSSFSHQEPFHILVNMACLYSFSGSMISMLGVTGFTNLYLISGAWASFFSLAYSQIFRYFGRSLGASGSISGVFTAFATMFPAAGISFFFIPIPGGASVAAGLFALYNVAGCVLRWGNFDYAAHLGGMWVGFLWGMFLKWRAERDQEERRNRLRRYGF</sequence>
<dbReference type="STRING" id="763406.A0A1E3NHX4"/>
<dbReference type="OrthoDB" id="10260614at2759"/>
<evidence type="ECO:0000259" key="8">
    <source>
        <dbReference type="Pfam" id="PF01694"/>
    </source>
</evidence>
<dbReference type="Gene3D" id="1.20.1540.10">
    <property type="entry name" value="Rhomboid-like"/>
    <property type="match status" value="1"/>
</dbReference>
<name>A0A1E3NHX4_9ASCO</name>
<evidence type="ECO:0000313" key="10">
    <source>
        <dbReference type="Proteomes" id="UP000094455"/>
    </source>
</evidence>
<dbReference type="PANTHER" id="PTHR43731">
    <property type="entry name" value="RHOMBOID PROTEASE"/>
    <property type="match status" value="1"/>
</dbReference>
<keyword evidence="10" id="KW-1185">Reference proteome</keyword>
<dbReference type="PANTHER" id="PTHR43731:SF14">
    <property type="entry name" value="PRESENILIN-ASSOCIATED RHOMBOID-LIKE PROTEIN, MITOCHONDRIAL"/>
    <property type="match status" value="1"/>
</dbReference>
<comment type="similarity">
    <text evidence="2">Belongs to the peptidase S54 family.</text>
</comment>
<dbReference type="GO" id="GO:0004252">
    <property type="term" value="F:serine-type endopeptidase activity"/>
    <property type="evidence" value="ECO:0007669"/>
    <property type="project" value="InterPro"/>
</dbReference>
<evidence type="ECO:0000256" key="1">
    <source>
        <dbReference type="ARBA" id="ARBA00004141"/>
    </source>
</evidence>
<dbReference type="InterPro" id="IPR022764">
    <property type="entry name" value="Peptidase_S54_rhomboid_dom"/>
</dbReference>
<evidence type="ECO:0000256" key="4">
    <source>
        <dbReference type="ARBA" id="ARBA00022801"/>
    </source>
</evidence>
<dbReference type="Proteomes" id="UP000094455">
    <property type="component" value="Unassembled WGS sequence"/>
</dbReference>
<evidence type="ECO:0000256" key="6">
    <source>
        <dbReference type="ARBA" id="ARBA00023136"/>
    </source>
</evidence>
<evidence type="ECO:0000256" key="2">
    <source>
        <dbReference type="ARBA" id="ARBA00009045"/>
    </source>
</evidence>
<dbReference type="EMBL" id="KV454005">
    <property type="protein sequence ID" value="ODQ44933.1"/>
    <property type="molecule type" value="Genomic_DNA"/>
</dbReference>
<dbReference type="AlphaFoldDB" id="A0A1E3NHX4"/>
<keyword evidence="6 7" id="KW-0472">Membrane</keyword>
<dbReference type="GeneID" id="30178291"/>
<feature type="domain" description="Peptidase S54 rhomboid" evidence="8">
    <location>
        <begin position="195"/>
        <end position="338"/>
    </location>
</feature>
<feature type="transmembrane region" description="Helical" evidence="7">
    <location>
        <begin position="151"/>
        <end position="169"/>
    </location>
</feature>
<keyword evidence="3 7" id="KW-0812">Transmembrane</keyword>
<dbReference type="RefSeq" id="XP_019016046.1">
    <property type="nucleotide sequence ID" value="XM_019161604.1"/>
</dbReference>
<evidence type="ECO:0000256" key="3">
    <source>
        <dbReference type="ARBA" id="ARBA00022692"/>
    </source>
</evidence>
<proteinExistence type="inferred from homology"/>
<evidence type="ECO:0000313" key="9">
    <source>
        <dbReference type="EMBL" id="ODQ44933.1"/>
    </source>
</evidence>
<dbReference type="SUPFAM" id="SSF144091">
    <property type="entry name" value="Rhomboid-like"/>
    <property type="match status" value="1"/>
</dbReference>
<dbReference type="GO" id="GO:0006465">
    <property type="term" value="P:signal peptide processing"/>
    <property type="evidence" value="ECO:0007669"/>
    <property type="project" value="TreeGrafter"/>
</dbReference>
<reference evidence="9 10" key="1">
    <citation type="journal article" date="2016" name="Proc. Natl. Acad. Sci. U.S.A.">
        <title>Comparative genomics of biotechnologically important yeasts.</title>
        <authorList>
            <person name="Riley R."/>
            <person name="Haridas S."/>
            <person name="Wolfe K.H."/>
            <person name="Lopes M.R."/>
            <person name="Hittinger C.T."/>
            <person name="Goeker M."/>
            <person name="Salamov A.A."/>
            <person name="Wisecaver J.H."/>
            <person name="Long T.M."/>
            <person name="Calvey C.H."/>
            <person name="Aerts A.L."/>
            <person name="Barry K.W."/>
            <person name="Choi C."/>
            <person name="Clum A."/>
            <person name="Coughlan A.Y."/>
            <person name="Deshpande S."/>
            <person name="Douglass A.P."/>
            <person name="Hanson S.J."/>
            <person name="Klenk H.-P."/>
            <person name="LaButti K.M."/>
            <person name="Lapidus A."/>
            <person name="Lindquist E.A."/>
            <person name="Lipzen A.M."/>
            <person name="Meier-Kolthoff J.P."/>
            <person name="Ohm R.A."/>
            <person name="Otillar R.P."/>
            <person name="Pangilinan J.L."/>
            <person name="Peng Y."/>
            <person name="Rokas A."/>
            <person name="Rosa C.A."/>
            <person name="Scheuner C."/>
            <person name="Sibirny A.A."/>
            <person name="Slot J.C."/>
            <person name="Stielow J.B."/>
            <person name="Sun H."/>
            <person name="Kurtzman C.P."/>
            <person name="Blackwell M."/>
            <person name="Grigoriev I.V."/>
            <person name="Jeffries T.W."/>
        </authorList>
    </citation>
    <scope>NUCLEOTIDE SEQUENCE [LARGE SCALE GENOMIC DNA]</scope>
    <source>
        <strain evidence="9 10">NRRL Y-2026</strain>
    </source>
</reference>
<feature type="transmembrane region" description="Helical" evidence="7">
    <location>
        <begin position="119"/>
        <end position="139"/>
    </location>
</feature>
<comment type="subcellular location">
    <subcellularLocation>
        <location evidence="1">Membrane</location>
        <topology evidence="1">Multi-pass membrane protein</topology>
    </subcellularLocation>
</comment>
<dbReference type="GO" id="GO:0016020">
    <property type="term" value="C:membrane"/>
    <property type="evidence" value="ECO:0007669"/>
    <property type="project" value="UniProtKB-SubCell"/>
</dbReference>
<dbReference type="InterPro" id="IPR050925">
    <property type="entry name" value="Rhomboid_protease_S54"/>
</dbReference>
<dbReference type="Pfam" id="PF01694">
    <property type="entry name" value="Rhomboid"/>
    <property type="match status" value="1"/>
</dbReference>
<evidence type="ECO:0000256" key="7">
    <source>
        <dbReference type="SAM" id="Phobius"/>
    </source>
</evidence>
<accession>A0A1E3NHX4</accession>
<dbReference type="InterPro" id="IPR035952">
    <property type="entry name" value="Rhomboid-like_sf"/>
</dbReference>